<dbReference type="InterPro" id="IPR050819">
    <property type="entry name" value="Tripeptidyl-peptidase_I"/>
</dbReference>
<dbReference type="GO" id="GO:0004252">
    <property type="term" value="F:serine-type endopeptidase activity"/>
    <property type="evidence" value="ECO:0007669"/>
    <property type="project" value="UniProtKB-UniRule"/>
</dbReference>
<dbReference type="SUPFAM" id="SSF52743">
    <property type="entry name" value="Subtilisin-like"/>
    <property type="match status" value="1"/>
</dbReference>
<comment type="caution">
    <text evidence="8">Lacks conserved residue(s) required for the propagation of feature annotation.</text>
</comment>
<organism evidence="11 12">
    <name type="scientific">Roseateles saccharophilus</name>
    <name type="common">Pseudomonas saccharophila</name>
    <dbReference type="NCBI Taxonomy" id="304"/>
    <lineage>
        <taxon>Bacteria</taxon>
        <taxon>Pseudomonadati</taxon>
        <taxon>Pseudomonadota</taxon>
        <taxon>Betaproteobacteria</taxon>
        <taxon>Burkholderiales</taxon>
        <taxon>Sphaerotilaceae</taxon>
        <taxon>Roseateles</taxon>
    </lineage>
</organism>
<feature type="active site" description="Charge relay system" evidence="8">
    <location>
        <position position="295"/>
    </location>
</feature>
<dbReference type="GO" id="GO:0006508">
    <property type="term" value="P:proteolysis"/>
    <property type="evidence" value="ECO:0007669"/>
    <property type="project" value="UniProtKB-KW"/>
</dbReference>
<gene>
    <name evidence="11" type="ORF">EV671_1003192</name>
</gene>
<evidence type="ECO:0000256" key="1">
    <source>
        <dbReference type="ARBA" id="ARBA00001913"/>
    </source>
</evidence>
<proteinExistence type="predicted"/>
<keyword evidence="6" id="KW-0106">Calcium</keyword>
<dbReference type="InterPro" id="IPR030400">
    <property type="entry name" value="Sedolisin_dom"/>
</dbReference>
<keyword evidence="3" id="KW-0479">Metal-binding</keyword>
<dbReference type="SMART" id="SM00944">
    <property type="entry name" value="Pro-kuma_activ"/>
    <property type="match status" value="1"/>
</dbReference>
<keyword evidence="12" id="KW-1185">Reference proteome</keyword>
<dbReference type="Pfam" id="PF09286">
    <property type="entry name" value="Pro-kuma_activ"/>
    <property type="match status" value="1"/>
</dbReference>
<dbReference type="PROSITE" id="PS51695">
    <property type="entry name" value="SEDOLISIN"/>
    <property type="match status" value="1"/>
</dbReference>
<dbReference type="Proteomes" id="UP000295110">
    <property type="component" value="Unassembled WGS sequence"/>
</dbReference>
<feature type="active site" description="Charge relay system" evidence="8">
    <location>
        <position position="552"/>
    </location>
</feature>
<feature type="domain" description="Peptidase S53" evidence="10">
    <location>
        <begin position="216"/>
        <end position="632"/>
    </location>
</feature>
<evidence type="ECO:0000256" key="8">
    <source>
        <dbReference type="PROSITE-ProRule" id="PRU01032"/>
    </source>
</evidence>
<dbReference type="RefSeq" id="WP_207911086.1">
    <property type="nucleotide sequence ID" value="NZ_CBCSGL010000002.1"/>
</dbReference>
<keyword evidence="2 8" id="KW-0645">Protease</keyword>
<reference evidence="11 12" key="1">
    <citation type="submission" date="2019-03" db="EMBL/GenBank/DDBJ databases">
        <title>Genomic Encyclopedia of Type Strains, Phase IV (KMG-IV): sequencing the most valuable type-strain genomes for metagenomic binning, comparative biology and taxonomic classification.</title>
        <authorList>
            <person name="Goeker M."/>
        </authorList>
    </citation>
    <scope>NUCLEOTIDE SEQUENCE [LARGE SCALE GENOMIC DNA]</scope>
    <source>
        <strain evidence="11 12">DSM 654</strain>
    </source>
</reference>
<dbReference type="GO" id="GO:0046872">
    <property type="term" value="F:metal ion binding"/>
    <property type="evidence" value="ECO:0007669"/>
    <property type="project" value="UniProtKB-KW"/>
</dbReference>
<evidence type="ECO:0000256" key="5">
    <source>
        <dbReference type="ARBA" id="ARBA00022825"/>
    </source>
</evidence>
<feature type="signal peptide" evidence="9">
    <location>
        <begin position="1"/>
        <end position="27"/>
    </location>
</feature>
<evidence type="ECO:0000256" key="6">
    <source>
        <dbReference type="ARBA" id="ARBA00022837"/>
    </source>
</evidence>
<keyword evidence="9" id="KW-0732">Signal</keyword>
<dbReference type="GO" id="GO:0008240">
    <property type="term" value="F:tripeptidyl-peptidase activity"/>
    <property type="evidence" value="ECO:0007669"/>
    <property type="project" value="TreeGrafter"/>
</dbReference>
<dbReference type="Pfam" id="PF00082">
    <property type="entry name" value="Peptidase_S8"/>
    <property type="match status" value="1"/>
</dbReference>
<dbReference type="Gene3D" id="3.40.50.200">
    <property type="entry name" value="Peptidase S8/S53 domain"/>
    <property type="match status" value="1"/>
</dbReference>
<keyword evidence="5 8" id="KW-0720">Serine protease</keyword>
<dbReference type="PANTHER" id="PTHR14218">
    <property type="entry name" value="PROTEASE S8 TRIPEPTIDYL PEPTIDASE I CLN2"/>
    <property type="match status" value="1"/>
</dbReference>
<sequence length="632" mass="67060">MSIRKHRLNTLMQAAACALILSTTAPAAFAGRSGAAPQDLGATAADAAQTVSIVLKLRHADDLDAYIKATVDPDSPLYHRFLSVEQFRAAFAPSRDEIRRVTAFLAANGIAVNEVYPNGLIIKATGTAAQFTQAFQAIMHDYRDSDGKTFRRPAHGHKVPRDMDDVILYVAGLNTQSSQFKPHSTQARAKAAGLGDAQPAVVLPAGNGTATGVPGSFTTGDVANMYGVNPLYARGITGKGKTIGIATLANFYPSDAYTYWGAIGLNVSPTRITQVHVDGGGDLSANAGSGETTLDVQQSGGLAPDAKMVVYDAPNTEAGFIDVFYKAVADNTVDTLSVSWGSPEILNYDIPGISSESLGVMVAYHQVFAEAAAQGISTFASAGDDGAYDTNSVAPYPTFSKILTVDSPASDPYVIAAGGTTIPADIQRKYGVVHVPTEQVWGWDYFNPYLIANYGNAFKDYYFSVGGGGGVSVFWPQPDYQKNTRGVRRSEPNQVWTYTDPSTGVQTYLYTVPANVKGRNLPDISLNSDPYTGYLVYSTTDGGWIAGYGGTSFASPQLNGIFTLISQAKSSRLGLLHPMLYGGRGEDWRRLSKPGTLDITAGDNWFYGGVKGYEPGAGLGTIDASALVQAIR</sequence>
<name>A0A4R3VDV4_ROSSA</name>
<accession>A0A4R3VDV4</accession>
<dbReference type="CDD" id="cd04056">
    <property type="entry name" value="Peptidases_S53"/>
    <property type="match status" value="1"/>
</dbReference>
<evidence type="ECO:0000256" key="4">
    <source>
        <dbReference type="ARBA" id="ARBA00022801"/>
    </source>
</evidence>
<dbReference type="CDD" id="cd11377">
    <property type="entry name" value="Pro-peptidase_S53"/>
    <property type="match status" value="1"/>
</dbReference>
<evidence type="ECO:0000256" key="9">
    <source>
        <dbReference type="SAM" id="SignalP"/>
    </source>
</evidence>
<dbReference type="InterPro" id="IPR000209">
    <property type="entry name" value="Peptidase_S8/S53_dom"/>
</dbReference>
<feature type="chain" id="PRO_5020492684" evidence="9">
    <location>
        <begin position="28"/>
        <end position="632"/>
    </location>
</feature>
<keyword evidence="7" id="KW-0865">Zymogen</keyword>
<keyword evidence="4 8" id="KW-0378">Hydrolase</keyword>
<evidence type="ECO:0000313" key="12">
    <source>
        <dbReference type="Proteomes" id="UP000295110"/>
    </source>
</evidence>
<comment type="caution">
    <text evidence="11">The sequence shown here is derived from an EMBL/GenBank/DDBJ whole genome shotgun (WGS) entry which is preliminary data.</text>
</comment>
<dbReference type="PANTHER" id="PTHR14218:SF15">
    <property type="entry name" value="TRIPEPTIDYL-PEPTIDASE 1"/>
    <property type="match status" value="1"/>
</dbReference>
<dbReference type="SUPFAM" id="SSF54897">
    <property type="entry name" value="Protease propeptides/inhibitors"/>
    <property type="match status" value="1"/>
</dbReference>
<evidence type="ECO:0000256" key="3">
    <source>
        <dbReference type="ARBA" id="ARBA00022723"/>
    </source>
</evidence>
<dbReference type="InterPro" id="IPR015366">
    <property type="entry name" value="S53_propep"/>
</dbReference>
<comment type="cofactor">
    <cofactor evidence="1">
        <name>Ca(2+)</name>
        <dbReference type="ChEBI" id="CHEBI:29108"/>
    </cofactor>
</comment>
<evidence type="ECO:0000256" key="2">
    <source>
        <dbReference type="ARBA" id="ARBA00022670"/>
    </source>
</evidence>
<dbReference type="InterPro" id="IPR036852">
    <property type="entry name" value="Peptidase_S8/S53_dom_sf"/>
</dbReference>
<evidence type="ECO:0000313" key="11">
    <source>
        <dbReference type="EMBL" id="TCV03537.1"/>
    </source>
</evidence>
<protein>
    <submittedName>
        <fullName evidence="11">Subtilase family protein</fullName>
    </submittedName>
</protein>
<dbReference type="EMBL" id="SMBU01000003">
    <property type="protein sequence ID" value="TCV03537.1"/>
    <property type="molecule type" value="Genomic_DNA"/>
</dbReference>
<dbReference type="AlphaFoldDB" id="A0A4R3VDV4"/>
<evidence type="ECO:0000259" key="10">
    <source>
        <dbReference type="PROSITE" id="PS51695"/>
    </source>
</evidence>
<evidence type="ECO:0000256" key="7">
    <source>
        <dbReference type="ARBA" id="ARBA00023145"/>
    </source>
</evidence>
<feature type="active site" description="Charge relay system" evidence="8">
    <location>
        <position position="291"/>
    </location>
</feature>